<sequence>MPPKTNRITTLTAFKPVYPRRLERTVRPRPKLTSNILPFHRDPAHTIPTKWNLYRSLLRSASSYRPPSSGESSSGLTAVRRKIKETWRRFRGMTSPSQTRVILDRQYTLLDKIRSSDPQLEELDKFYTKVYAIRDTPKAPVPKPIPRLTGGFLFPTYHNPPLPKLHPQPPEISGMIRQRIKARAKIIDKLRRYREWGEDMTTETKFWQRINAVKKSGGDGGGVGGVGGGEGKVADHWTGGRFTWSREQDEHLKPIHESMEKYTARSKMMYDEKTIEKVLMARKVRARVANEMNRKDNMEKRKKQERDQRGELALRESAPGPKTARGAAAKT</sequence>
<reference evidence="2 3" key="1">
    <citation type="submission" date="2016-07" db="EMBL/GenBank/DDBJ databases">
        <title>Pervasive Adenine N6-methylation of Active Genes in Fungi.</title>
        <authorList>
            <consortium name="DOE Joint Genome Institute"/>
            <person name="Mondo S.J."/>
            <person name="Dannebaum R.O."/>
            <person name="Kuo R.C."/>
            <person name="Labutti K."/>
            <person name="Haridas S."/>
            <person name="Kuo A."/>
            <person name="Salamov A."/>
            <person name="Ahrendt S.R."/>
            <person name="Lipzen A."/>
            <person name="Sullivan W."/>
            <person name="Andreopoulos W.B."/>
            <person name="Clum A."/>
            <person name="Lindquist E."/>
            <person name="Daum C."/>
            <person name="Ramamoorthy G.K."/>
            <person name="Gryganskyi A."/>
            <person name="Culley D."/>
            <person name="Magnuson J.K."/>
            <person name="James T.Y."/>
            <person name="O'Malley M.A."/>
            <person name="Stajich J.E."/>
            <person name="Spatafora J.W."/>
            <person name="Visel A."/>
            <person name="Grigoriev I.V."/>
        </authorList>
    </citation>
    <scope>NUCLEOTIDE SEQUENCE [LARGE SCALE GENOMIC DNA]</scope>
    <source>
        <strain evidence="2 3">68-887.2</strain>
    </source>
</reference>
<proteinExistence type="predicted"/>
<dbReference type="Proteomes" id="UP000193986">
    <property type="component" value="Unassembled WGS sequence"/>
</dbReference>
<evidence type="ECO:0000313" key="3">
    <source>
        <dbReference type="Proteomes" id="UP000193986"/>
    </source>
</evidence>
<evidence type="ECO:0000256" key="1">
    <source>
        <dbReference type="SAM" id="MobiDB-lite"/>
    </source>
</evidence>
<name>A0A1Y2BCP1_9TREE</name>
<dbReference type="EMBL" id="MCFC01000013">
    <property type="protein sequence ID" value="ORY31855.1"/>
    <property type="molecule type" value="Genomic_DNA"/>
</dbReference>
<evidence type="ECO:0000313" key="2">
    <source>
        <dbReference type="EMBL" id="ORY31855.1"/>
    </source>
</evidence>
<dbReference type="InParanoid" id="A0A1Y2BCP1"/>
<feature type="region of interest" description="Disordered" evidence="1">
    <location>
        <begin position="289"/>
        <end position="331"/>
    </location>
</feature>
<gene>
    <name evidence="2" type="ORF">BCR39DRAFT_82579</name>
</gene>
<dbReference type="AlphaFoldDB" id="A0A1Y2BCP1"/>
<dbReference type="OrthoDB" id="2571149at2759"/>
<dbReference type="STRING" id="71784.A0A1Y2BCP1"/>
<accession>A0A1Y2BCP1</accession>
<organism evidence="2 3">
    <name type="scientific">Naematelia encephala</name>
    <dbReference type="NCBI Taxonomy" id="71784"/>
    <lineage>
        <taxon>Eukaryota</taxon>
        <taxon>Fungi</taxon>
        <taxon>Dikarya</taxon>
        <taxon>Basidiomycota</taxon>
        <taxon>Agaricomycotina</taxon>
        <taxon>Tremellomycetes</taxon>
        <taxon>Tremellales</taxon>
        <taxon>Naemateliaceae</taxon>
        <taxon>Naematelia</taxon>
    </lineage>
</organism>
<keyword evidence="3" id="KW-1185">Reference proteome</keyword>
<feature type="compositionally biased region" description="Basic and acidic residues" evidence="1">
    <location>
        <begin position="292"/>
        <end position="314"/>
    </location>
</feature>
<comment type="caution">
    <text evidence="2">The sequence shown here is derived from an EMBL/GenBank/DDBJ whole genome shotgun (WGS) entry which is preliminary data.</text>
</comment>
<protein>
    <submittedName>
        <fullName evidence="2">Uncharacterized protein</fullName>
    </submittedName>
</protein>